<dbReference type="SUPFAM" id="SSF47384">
    <property type="entry name" value="Homodimeric domain of signal transducing histidine kinase"/>
    <property type="match status" value="1"/>
</dbReference>
<evidence type="ECO:0000256" key="10">
    <source>
        <dbReference type="ARBA" id="ARBA00022989"/>
    </source>
</evidence>
<dbReference type="SMART" id="SM00388">
    <property type="entry name" value="HisKA"/>
    <property type="match status" value="1"/>
</dbReference>
<keyword evidence="12 13" id="KW-0472">Membrane</keyword>
<dbReference type="GO" id="GO:0000155">
    <property type="term" value="F:phosphorelay sensor kinase activity"/>
    <property type="evidence" value="ECO:0007669"/>
    <property type="project" value="InterPro"/>
</dbReference>
<keyword evidence="5" id="KW-0808">Transferase</keyword>
<dbReference type="Gene3D" id="1.10.287.130">
    <property type="match status" value="1"/>
</dbReference>
<evidence type="ECO:0000256" key="7">
    <source>
        <dbReference type="ARBA" id="ARBA00022741"/>
    </source>
</evidence>
<dbReference type="PRINTS" id="PR00344">
    <property type="entry name" value="BCTRLSENSOR"/>
</dbReference>
<name>A0A0F5LV68_9HYPH</name>
<reference evidence="17 19" key="2">
    <citation type="submission" date="2016-11" db="EMBL/GenBank/DDBJ databases">
        <authorList>
            <person name="Jaros S."/>
            <person name="Januszkiewicz K."/>
            <person name="Wedrychowicz H."/>
        </authorList>
    </citation>
    <scope>NUCLEOTIDE SEQUENCE [LARGE SCALE GENOMIC DNA]</scope>
    <source>
        <strain evidence="17 19">DSM 17137</strain>
    </source>
</reference>
<evidence type="ECO:0000256" key="4">
    <source>
        <dbReference type="ARBA" id="ARBA00022553"/>
    </source>
</evidence>
<dbReference type="OrthoDB" id="9809766at2"/>
<comment type="subcellular location">
    <subcellularLocation>
        <location evidence="2">Membrane</location>
        <topology evidence="2">Multi-pass membrane protein</topology>
    </subcellularLocation>
</comment>
<dbReference type="AlphaFoldDB" id="A0A0F5LV68"/>
<accession>A0A0F5LV68</accession>
<organism evidence="16 18">
    <name type="scientific">Devosia limi DSM 17137</name>
    <dbReference type="NCBI Taxonomy" id="1121477"/>
    <lineage>
        <taxon>Bacteria</taxon>
        <taxon>Pseudomonadati</taxon>
        <taxon>Pseudomonadota</taxon>
        <taxon>Alphaproteobacteria</taxon>
        <taxon>Hyphomicrobiales</taxon>
        <taxon>Devosiaceae</taxon>
        <taxon>Devosia</taxon>
    </lineage>
</organism>
<dbReference type="SMART" id="SM00387">
    <property type="entry name" value="HATPase_c"/>
    <property type="match status" value="1"/>
</dbReference>
<evidence type="ECO:0000256" key="13">
    <source>
        <dbReference type="SAM" id="Phobius"/>
    </source>
</evidence>
<proteinExistence type="predicted"/>
<dbReference type="InterPro" id="IPR003661">
    <property type="entry name" value="HisK_dim/P_dom"/>
</dbReference>
<evidence type="ECO:0000256" key="6">
    <source>
        <dbReference type="ARBA" id="ARBA00022692"/>
    </source>
</evidence>
<dbReference type="Pfam" id="PF00512">
    <property type="entry name" value="HisKA"/>
    <property type="match status" value="1"/>
</dbReference>
<evidence type="ECO:0000259" key="15">
    <source>
        <dbReference type="PROSITE" id="PS50885"/>
    </source>
</evidence>
<evidence type="ECO:0000313" key="18">
    <source>
        <dbReference type="Proteomes" id="UP000033608"/>
    </source>
</evidence>
<dbReference type="Pfam" id="PF02518">
    <property type="entry name" value="HATPase_c"/>
    <property type="match status" value="1"/>
</dbReference>
<dbReference type="EMBL" id="LAJF01000040">
    <property type="protein sequence ID" value="KKB86181.1"/>
    <property type="molecule type" value="Genomic_DNA"/>
</dbReference>
<keyword evidence="9" id="KW-0067">ATP-binding</keyword>
<dbReference type="Proteomes" id="UP000184533">
    <property type="component" value="Unassembled WGS sequence"/>
</dbReference>
<dbReference type="SUPFAM" id="SSF55874">
    <property type="entry name" value="ATPase domain of HSP90 chaperone/DNA topoisomerase II/histidine kinase"/>
    <property type="match status" value="1"/>
</dbReference>
<dbReference type="PANTHER" id="PTHR45436">
    <property type="entry name" value="SENSOR HISTIDINE KINASE YKOH"/>
    <property type="match status" value="1"/>
</dbReference>
<keyword evidence="11" id="KW-0902">Two-component regulatory system</keyword>
<dbReference type="InterPro" id="IPR036890">
    <property type="entry name" value="HATPase_C_sf"/>
</dbReference>
<evidence type="ECO:0000256" key="5">
    <source>
        <dbReference type="ARBA" id="ARBA00022679"/>
    </source>
</evidence>
<dbReference type="PANTHER" id="PTHR45436:SF14">
    <property type="entry name" value="SENSOR PROTEIN QSEC"/>
    <property type="match status" value="1"/>
</dbReference>
<evidence type="ECO:0000313" key="17">
    <source>
        <dbReference type="EMBL" id="SHF80714.1"/>
    </source>
</evidence>
<sequence length="447" mass="47864">MTLSIRARLFAILMVATSVVWLSAVAWIYFSTTREVERVLDARLSEAARMVSSLVSSREITVADAADSIASLSPAPSHVPYDRQLSCQLWSFDGDLVGRSDGAPTSALSEHNDGFAETIIDGERWRVFAIENAEVGVRVLVGDSLALRDRLVGDVIKGLLIPAALILPLMAAMILVSVNRGLRPVDAVAAELTARGANALEPISGEAPQEIRPMLSALNDLLERVRSARERERNFTAFAAHELRTPLTGLRTQAQIASRTDDPVIQRKALDKIVAGVDRTARMVRQLLSMSTVDATNKDARPEPLDAEAAIRSLVASLVLPSGVEIEGIHTLAAAPIAVSPAAFDLMMRNLLENAIAHSPANGVVRIVVQVVGHGLEIKVSDEGPGMDEDELKHATERFFRGKNHTEIGSGLGLSIVESAALQAGGSLTLANRLPHGLVVTLVLPRA</sequence>
<dbReference type="CDD" id="cd00075">
    <property type="entry name" value="HATPase"/>
    <property type="match status" value="1"/>
</dbReference>
<dbReference type="InterPro" id="IPR005467">
    <property type="entry name" value="His_kinase_dom"/>
</dbReference>
<evidence type="ECO:0000256" key="12">
    <source>
        <dbReference type="ARBA" id="ARBA00023136"/>
    </source>
</evidence>
<keyword evidence="7" id="KW-0547">Nucleotide-binding</keyword>
<dbReference type="InterPro" id="IPR036097">
    <property type="entry name" value="HisK_dim/P_sf"/>
</dbReference>
<evidence type="ECO:0000256" key="8">
    <source>
        <dbReference type="ARBA" id="ARBA00022777"/>
    </source>
</evidence>
<dbReference type="Gene3D" id="3.30.565.10">
    <property type="entry name" value="Histidine kinase-like ATPase, C-terminal domain"/>
    <property type="match status" value="1"/>
</dbReference>
<dbReference type="STRING" id="1121477.SAMN02745223_03587"/>
<dbReference type="InterPro" id="IPR003594">
    <property type="entry name" value="HATPase_dom"/>
</dbReference>
<evidence type="ECO:0000259" key="14">
    <source>
        <dbReference type="PROSITE" id="PS50109"/>
    </source>
</evidence>
<dbReference type="PROSITE" id="PS50109">
    <property type="entry name" value="HIS_KIN"/>
    <property type="match status" value="1"/>
</dbReference>
<dbReference type="Pfam" id="PF08521">
    <property type="entry name" value="2CSK_N"/>
    <property type="match status" value="1"/>
</dbReference>
<feature type="domain" description="HAMP" evidence="15">
    <location>
        <begin position="179"/>
        <end position="230"/>
    </location>
</feature>
<gene>
    <name evidence="17" type="ORF">SAMN02745223_03587</name>
    <name evidence="16" type="ORF">VW29_03780</name>
</gene>
<evidence type="ECO:0000313" key="19">
    <source>
        <dbReference type="Proteomes" id="UP000184533"/>
    </source>
</evidence>
<protein>
    <recommendedName>
        <fullName evidence="3">histidine kinase</fullName>
        <ecNumber evidence="3">2.7.13.3</ecNumber>
    </recommendedName>
</protein>
<dbReference type="InterPro" id="IPR003660">
    <property type="entry name" value="HAMP_dom"/>
</dbReference>
<evidence type="ECO:0000256" key="11">
    <source>
        <dbReference type="ARBA" id="ARBA00023012"/>
    </source>
</evidence>
<dbReference type="RefSeq" id="WP_046133982.1">
    <property type="nucleotide sequence ID" value="NZ_FQVC01000014.1"/>
</dbReference>
<dbReference type="EC" id="2.7.13.3" evidence="3"/>
<dbReference type="Proteomes" id="UP000033608">
    <property type="component" value="Unassembled WGS sequence"/>
</dbReference>
<dbReference type="PATRIC" id="fig|1121477.3.peg.1824"/>
<dbReference type="PROSITE" id="PS50885">
    <property type="entry name" value="HAMP"/>
    <property type="match status" value="1"/>
</dbReference>
<evidence type="ECO:0000256" key="2">
    <source>
        <dbReference type="ARBA" id="ARBA00004141"/>
    </source>
</evidence>
<dbReference type="InterPro" id="IPR050428">
    <property type="entry name" value="TCS_sensor_his_kinase"/>
</dbReference>
<dbReference type="EMBL" id="FQVC01000014">
    <property type="protein sequence ID" value="SHF80714.1"/>
    <property type="molecule type" value="Genomic_DNA"/>
</dbReference>
<dbReference type="GO" id="GO:0005886">
    <property type="term" value="C:plasma membrane"/>
    <property type="evidence" value="ECO:0007669"/>
    <property type="project" value="TreeGrafter"/>
</dbReference>
<reference evidence="16 18" key="1">
    <citation type="submission" date="2015-03" db="EMBL/GenBank/DDBJ databases">
        <authorList>
            <person name="Hassan Y.I."/>
            <person name="Lepp D."/>
            <person name="Zhou T."/>
        </authorList>
    </citation>
    <scope>NUCLEOTIDE SEQUENCE [LARGE SCALE GENOMIC DNA]</scope>
    <source>
        <strain evidence="16 18">DSM 17137</strain>
    </source>
</reference>
<dbReference type="InterPro" id="IPR004358">
    <property type="entry name" value="Sig_transdc_His_kin-like_C"/>
</dbReference>
<feature type="domain" description="Histidine kinase" evidence="14">
    <location>
        <begin position="238"/>
        <end position="447"/>
    </location>
</feature>
<comment type="catalytic activity">
    <reaction evidence="1">
        <text>ATP + protein L-histidine = ADP + protein N-phospho-L-histidine.</text>
        <dbReference type="EC" id="2.7.13.3"/>
    </reaction>
</comment>
<dbReference type="CDD" id="cd00082">
    <property type="entry name" value="HisKA"/>
    <property type="match status" value="1"/>
</dbReference>
<keyword evidence="6 13" id="KW-0812">Transmembrane</keyword>
<keyword evidence="10 13" id="KW-1133">Transmembrane helix</keyword>
<evidence type="ECO:0000256" key="3">
    <source>
        <dbReference type="ARBA" id="ARBA00012438"/>
    </source>
</evidence>
<dbReference type="InterPro" id="IPR013727">
    <property type="entry name" value="2CSK_N"/>
</dbReference>
<keyword evidence="8 17" id="KW-0418">Kinase</keyword>
<dbReference type="GO" id="GO:0005524">
    <property type="term" value="F:ATP binding"/>
    <property type="evidence" value="ECO:0007669"/>
    <property type="project" value="UniProtKB-KW"/>
</dbReference>
<feature type="transmembrane region" description="Helical" evidence="13">
    <location>
        <begin position="9"/>
        <end position="30"/>
    </location>
</feature>
<keyword evidence="4" id="KW-0597">Phosphoprotein</keyword>
<evidence type="ECO:0000256" key="9">
    <source>
        <dbReference type="ARBA" id="ARBA00022840"/>
    </source>
</evidence>
<evidence type="ECO:0000313" key="16">
    <source>
        <dbReference type="EMBL" id="KKB86181.1"/>
    </source>
</evidence>
<keyword evidence="18" id="KW-1185">Reference proteome</keyword>
<evidence type="ECO:0000256" key="1">
    <source>
        <dbReference type="ARBA" id="ARBA00000085"/>
    </source>
</evidence>